<dbReference type="EMBL" id="JYNY01000431">
    <property type="protein sequence ID" value="KJJ83963.1"/>
    <property type="molecule type" value="Genomic_DNA"/>
</dbReference>
<gene>
    <name evidence="2" type="ORF">OMAG_002168</name>
</gene>
<evidence type="ECO:0000313" key="3">
    <source>
        <dbReference type="Proteomes" id="UP000033428"/>
    </source>
</evidence>
<name>A0A0F0CKW5_9BACT</name>
<keyword evidence="3" id="KW-1185">Reference proteome</keyword>
<organism evidence="2 3">
    <name type="scientific">Candidatus Omnitrophus magneticus</name>
    <dbReference type="NCBI Taxonomy" id="1609969"/>
    <lineage>
        <taxon>Bacteria</taxon>
        <taxon>Pseudomonadati</taxon>
        <taxon>Candidatus Omnitrophota</taxon>
        <taxon>Candidatus Omnitrophus</taxon>
    </lineage>
</organism>
<feature type="transmembrane region" description="Helical" evidence="1">
    <location>
        <begin position="18"/>
        <end position="39"/>
    </location>
</feature>
<dbReference type="AlphaFoldDB" id="A0A0F0CKW5"/>
<protein>
    <submittedName>
        <fullName evidence="2">Uncharacterized protein</fullName>
    </submittedName>
</protein>
<keyword evidence="1" id="KW-0812">Transmembrane</keyword>
<evidence type="ECO:0000256" key="1">
    <source>
        <dbReference type="SAM" id="Phobius"/>
    </source>
</evidence>
<sequence>MLSCPICNTRTVLSIDALVTSISPVSFIIVWESITIFVFSSNIKTFILLSSPICHTRTVLSFDALVTNISPVSSFIIVWT</sequence>
<evidence type="ECO:0000313" key="2">
    <source>
        <dbReference type="EMBL" id="KJJ83963.1"/>
    </source>
</evidence>
<accession>A0A0F0CKW5</accession>
<dbReference type="Proteomes" id="UP000033428">
    <property type="component" value="Unassembled WGS sequence"/>
</dbReference>
<comment type="caution">
    <text evidence="2">The sequence shown here is derived from an EMBL/GenBank/DDBJ whole genome shotgun (WGS) entry which is preliminary data.</text>
</comment>
<keyword evidence="1" id="KW-1133">Transmembrane helix</keyword>
<keyword evidence="1" id="KW-0472">Membrane</keyword>
<proteinExistence type="predicted"/>
<reference evidence="2 3" key="1">
    <citation type="submission" date="2015-02" db="EMBL/GenBank/DDBJ databases">
        <title>Single-cell genomics of uncultivated deep-branching MTB reveals a conserved set of magnetosome genes.</title>
        <authorList>
            <person name="Kolinko S."/>
            <person name="Richter M."/>
            <person name="Glockner F.O."/>
            <person name="Brachmann A."/>
            <person name="Schuler D."/>
        </authorList>
    </citation>
    <scope>NUCLEOTIDE SEQUENCE [LARGE SCALE GENOMIC DNA]</scope>
    <source>
        <strain evidence="2">SKK-01</strain>
    </source>
</reference>